<keyword evidence="3" id="KW-1185">Reference proteome</keyword>
<keyword evidence="1" id="KW-0175">Coiled coil</keyword>
<sequence length="456" mass="54001">MEQAQLVDEYGYVKDGKVFLSSYLSYPDRQIGEVKRTEQEALDYFKNRFTIAENKVNQLEQEVTDAQNKGSYLTKLVQLRKKLLSFDAIGNFIPLLNRLDEQEEILVELIRTNQLKNLEIKHALLAEAEMVADSTEWRETAEKLQEIKLKWIKTGPVDKELDETIETRFSETLDNFFQRRREFFNEQNKVIQERMDRYDNLIWQAERAVRSIYEADRSRPFKRDNLEGEALERANLAEERYMKALTEAYHLIRNLNNEWKEVGEVPIKKSGKILKKYRRATKTIFDRYNLARGIQPKVRIDPRVEQQMKMADEAEKLAKQSNIPAAADRAKELLNQWKEIKIPFKLVDKAVSERFRSSCDKIFELNYLERVISRKYPAFELKSRSEQLRTKVRELEYLVRREKSDLAMSMSSMDTLGRPGNEDADKMMMSKVNTQKRKIAMKEQILTEFNKELNQY</sequence>
<feature type="coiled-coil region" evidence="1">
    <location>
        <begin position="42"/>
        <end position="69"/>
    </location>
</feature>
<reference evidence="2 3" key="1">
    <citation type="journal article" date="2018" name="Antonie Van Leeuwenhoek">
        <title>Larkinella terrae sp. nov., isolated from soil on Jeju Island, South Korea.</title>
        <authorList>
            <person name="Ten L.N."/>
            <person name="Jeon J."/>
            <person name="Park S.J."/>
            <person name="Park S."/>
            <person name="Lee S.Y."/>
            <person name="Kim M.K."/>
            <person name="Jung H.Y."/>
        </authorList>
    </citation>
    <scope>NUCLEOTIDE SEQUENCE [LARGE SCALE GENOMIC DNA]</scope>
    <source>
        <strain evidence="2 3">KCTC 52001</strain>
    </source>
</reference>
<gene>
    <name evidence="2" type="ORF">GJJ30_07210</name>
</gene>
<dbReference type="AlphaFoldDB" id="A0A7K0EH43"/>
<protein>
    <submittedName>
        <fullName evidence="2">DUF349 domain-containing protein</fullName>
    </submittedName>
</protein>
<dbReference type="RefSeq" id="WP_154174490.1">
    <property type="nucleotide sequence ID" value="NZ_WJXZ01000004.1"/>
</dbReference>
<comment type="caution">
    <text evidence="2">The sequence shown here is derived from an EMBL/GenBank/DDBJ whole genome shotgun (WGS) entry which is preliminary data.</text>
</comment>
<dbReference type="EMBL" id="WJXZ01000004">
    <property type="protein sequence ID" value="MRS61075.1"/>
    <property type="molecule type" value="Genomic_DNA"/>
</dbReference>
<evidence type="ECO:0000313" key="3">
    <source>
        <dbReference type="Proteomes" id="UP000441754"/>
    </source>
</evidence>
<proteinExistence type="predicted"/>
<evidence type="ECO:0000313" key="2">
    <source>
        <dbReference type="EMBL" id="MRS61075.1"/>
    </source>
</evidence>
<dbReference type="Proteomes" id="UP000441754">
    <property type="component" value="Unassembled WGS sequence"/>
</dbReference>
<dbReference type="InterPro" id="IPR007139">
    <property type="entry name" value="DUF349"/>
</dbReference>
<name>A0A7K0EH43_9BACT</name>
<dbReference type="Pfam" id="PF03993">
    <property type="entry name" value="DUF349"/>
    <property type="match status" value="2"/>
</dbReference>
<dbReference type="OrthoDB" id="977295at2"/>
<organism evidence="2 3">
    <name type="scientific">Larkinella terrae</name>
    <dbReference type="NCBI Taxonomy" id="2025311"/>
    <lineage>
        <taxon>Bacteria</taxon>
        <taxon>Pseudomonadati</taxon>
        <taxon>Bacteroidota</taxon>
        <taxon>Cytophagia</taxon>
        <taxon>Cytophagales</taxon>
        <taxon>Spirosomataceae</taxon>
        <taxon>Larkinella</taxon>
    </lineage>
</organism>
<accession>A0A7K0EH43</accession>
<evidence type="ECO:0000256" key="1">
    <source>
        <dbReference type="SAM" id="Coils"/>
    </source>
</evidence>